<keyword evidence="2" id="KW-1185">Reference proteome</keyword>
<name>A0A091E0K3_FUKDA</name>
<accession>A0A091E0K3</accession>
<sequence>MASMAVGNWESCSAHDPCNFRQLDLWGLCSHPSYAVPGAQALRDLGKITNKCMKEAEGNLSNGSIEIEETWMSPKESRELGKPADTAPKYTLAKNGIPETRRLSHQGSYNKHLGATECNAVFKQ</sequence>
<proteinExistence type="predicted"/>
<dbReference type="AlphaFoldDB" id="A0A091E0K3"/>
<dbReference type="Proteomes" id="UP000028990">
    <property type="component" value="Unassembled WGS sequence"/>
</dbReference>
<organism evidence="1 2">
    <name type="scientific">Fukomys damarensis</name>
    <name type="common">Damaraland mole rat</name>
    <name type="synonym">Cryptomys damarensis</name>
    <dbReference type="NCBI Taxonomy" id="885580"/>
    <lineage>
        <taxon>Eukaryota</taxon>
        <taxon>Metazoa</taxon>
        <taxon>Chordata</taxon>
        <taxon>Craniata</taxon>
        <taxon>Vertebrata</taxon>
        <taxon>Euteleostomi</taxon>
        <taxon>Mammalia</taxon>
        <taxon>Eutheria</taxon>
        <taxon>Euarchontoglires</taxon>
        <taxon>Glires</taxon>
        <taxon>Rodentia</taxon>
        <taxon>Hystricomorpha</taxon>
        <taxon>Bathyergidae</taxon>
        <taxon>Fukomys</taxon>
    </lineage>
</organism>
<gene>
    <name evidence="1" type="ORF">H920_10000</name>
</gene>
<dbReference type="EMBL" id="KN122715">
    <property type="protein sequence ID" value="KFO28601.1"/>
    <property type="molecule type" value="Genomic_DNA"/>
</dbReference>
<reference evidence="1 2" key="1">
    <citation type="submission" date="2013-11" db="EMBL/GenBank/DDBJ databases">
        <title>The Damaraland mole rat (Fukomys damarensis) genome and evolution of African mole rats.</title>
        <authorList>
            <person name="Gladyshev V.N."/>
            <person name="Fang X."/>
        </authorList>
    </citation>
    <scope>NUCLEOTIDE SEQUENCE [LARGE SCALE GENOMIC DNA]</scope>
    <source>
        <tissue evidence="1">Liver</tissue>
    </source>
</reference>
<evidence type="ECO:0000313" key="1">
    <source>
        <dbReference type="EMBL" id="KFO28601.1"/>
    </source>
</evidence>
<evidence type="ECO:0000313" key="2">
    <source>
        <dbReference type="Proteomes" id="UP000028990"/>
    </source>
</evidence>
<protein>
    <submittedName>
        <fullName evidence="1">Uncharacterized protein</fullName>
    </submittedName>
</protein>